<dbReference type="PROSITE" id="PS50987">
    <property type="entry name" value="HTH_ARSR_2"/>
    <property type="match status" value="1"/>
</dbReference>
<evidence type="ECO:0000256" key="4">
    <source>
        <dbReference type="SAM" id="MobiDB-lite"/>
    </source>
</evidence>
<dbReference type="NCBIfam" id="NF033788">
    <property type="entry name" value="HTH_metalloreg"/>
    <property type="match status" value="1"/>
</dbReference>
<name>A0A7K3LXR3_9ACTN</name>
<organism evidence="6 7">
    <name type="scientific">Phytoactinopolyspora mesophila</name>
    <dbReference type="NCBI Taxonomy" id="2650750"/>
    <lineage>
        <taxon>Bacteria</taxon>
        <taxon>Bacillati</taxon>
        <taxon>Actinomycetota</taxon>
        <taxon>Actinomycetes</taxon>
        <taxon>Jiangellales</taxon>
        <taxon>Jiangellaceae</taxon>
        <taxon>Phytoactinopolyspora</taxon>
    </lineage>
</organism>
<keyword evidence="7" id="KW-1185">Reference proteome</keyword>
<dbReference type="InterPro" id="IPR036390">
    <property type="entry name" value="WH_DNA-bd_sf"/>
</dbReference>
<gene>
    <name evidence="6" type="ORF">F7O44_01935</name>
</gene>
<accession>A0A7K3LXR3</accession>
<keyword evidence="2" id="KW-0238">DNA-binding</keyword>
<feature type="region of interest" description="Disordered" evidence="4">
    <location>
        <begin position="87"/>
        <end position="121"/>
    </location>
</feature>
<dbReference type="SMART" id="SM00418">
    <property type="entry name" value="HTH_ARSR"/>
    <property type="match status" value="1"/>
</dbReference>
<dbReference type="InterPro" id="IPR001845">
    <property type="entry name" value="HTH_ArsR_DNA-bd_dom"/>
</dbReference>
<dbReference type="GO" id="GO:0003677">
    <property type="term" value="F:DNA binding"/>
    <property type="evidence" value="ECO:0007669"/>
    <property type="project" value="UniProtKB-KW"/>
</dbReference>
<evidence type="ECO:0000313" key="7">
    <source>
        <dbReference type="Proteomes" id="UP000460435"/>
    </source>
</evidence>
<dbReference type="PANTHER" id="PTHR43132">
    <property type="entry name" value="ARSENICAL RESISTANCE OPERON REPRESSOR ARSR-RELATED"/>
    <property type="match status" value="1"/>
</dbReference>
<dbReference type="PRINTS" id="PR00778">
    <property type="entry name" value="HTHARSR"/>
</dbReference>
<evidence type="ECO:0000256" key="1">
    <source>
        <dbReference type="ARBA" id="ARBA00023015"/>
    </source>
</evidence>
<evidence type="ECO:0000259" key="5">
    <source>
        <dbReference type="PROSITE" id="PS50987"/>
    </source>
</evidence>
<dbReference type="Pfam" id="PF01022">
    <property type="entry name" value="HTH_5"/>
    <property type="match status" value="1"/>
</dbReference>
<dbReference type="SUPFAM" id="SSF46785">
    <property type="entry name" value="Winged helix' DNA-binding domain"/>
    <property type="match status" value="1"/>
</dbReference>
<dbReference type="EMBL" id="WLZY01000001">
    <property type="protein sequence ID" value="NDL55824.1"/>
    <property type="molecule type" value="Genomic_DNA"/>
</dbReference>
<evidence type="ECO:0000313" key="6">
    <source>
        <dbReference type="EMBL" id="NDL55824.1"/>
    </source>
</evidence>
<dbReference type="Proteomes" id="UP000460435">
    <property type="component" value="Unassembled WGS sequence"/>
</dbReference>
<dbReference type="Gene3D" id="1.10.10.10">
    <property type="entry name" value="Winged helix-like DNA-binding domain superfamily/Winged helix DNA-binding domain"/>
    <property type="match status" value="1"/>
</dbReference>
<keyword evidence="1" id="KW-0805">Transcription regulation</keyword>
<dbReference type="AlphaFoldDB" id="A0A7K3LXR3"/>
<dbReference type="InterPro" id="IPR051011">
    <property type="entry name" value="Metal_resp_trans_reg"/>
</dbReference>
<evidence type="ECO:0000256" key="2">
    <source>
        <dbReference type="ARBA" id="ARBA00023125"/>
    </source>
</evidence>
<dbReference type="CDD" id="cd00090">
    <property type="entry name" value="HTH_ARSR"/>
    <property type="match status" value="1"/>
</dbReference>
<feature type="domain" description="HTH arsR-type" evidence="5">
    <location>
        <begin position="1"/>
        <end position="95"/>
    </location>
</feature>
<dbReference type="PANTHER" id="PTHR43132:SF6">
    <property type="entry name" value="HTH-TYPE TRANSCRIPTIONAL REPRESSOR CZRA"/>
    <property type="match status" value="1"/>
</dbReference>
<dbReference type="InterPro" id="IPR011991">
    <property type="entry name" value="ArsR-like_HTH"/>
</dbReference>
<evidence type="ECO:0000256" key="3">
    <source>
        <dbReference type="ARBA" id="ARBA00023163"/>
    </source>
</evidence>
<comment type="caution">
    <text evidence="6">The sequence shown here is derived from an EMBL/GenBank/DDBJ whole genome shotgun (WGS) entry which is preliminary data.</text>
</comment>
<dbReference type="InterPro" id="IPR036388">
    <property type="entry name" value="WH-like_DNA-bd_sf"/>
</dbReference>
<proteinExistence type="predicted"/>
<keyword evidence="3" id="KW-0804">Transcription</keyword>
<protein>
    <submittedName>
        <fullName evidence="6">Metalloregulator ArsR/SmtB family transcription factor</fullName>
    </submittedName>
</protein>
<sequence>MHRSELELVAELFKALTSPARLAIIRRLAEHEACVHELVEVTGLSQSLVSQHLRVLRGARLVHGERDGKEVRYSLMDEHVAHVVDDAISHVSEPLRGGEPGDVEQPGDEHEESVSHHKKGA</sequence>
<feature type="compositionally biased region" description="Acidic residues" evidence="4">
    <location>
        <begin position="101"/>
        <end position="111"/>
    </location>
</feature>
<dbReference type="GO" id="GO:0003700">
    <property type="term" value="F:DNA-binding transcription factor activity"/>
    <property type="evidence" value="ECO:0007669"/>
    <property type="project" value="InterPro"/>
</dbReference>
<reference evidence="6 7" key="1">
    <citation type="submission" date="2019-11" db="EMBL/GenBank/DDBJ databases">
        <authorList>
            <person name="Li X.-J."/>
            <person name="Feng X.-M."/>
        </authorList>
    </citation>
    <scope>NUCLEOTIDE SEQUENCE [LARGE SCALE GENOMIC DNA]</scope>
    <source>
        <strain evidence="6 7">XMNu-373</strain>
    </source>
</reference>